<reference evidence="3 4" key="1">
    <citation type="journal article" date="2021" name="Nat. Commun.">
        <title>Incipient diploidization of the medicinal plant Perilla within 10,000 years.</title>
        <authorList>
            <person name="Zhang Y."/>
            <person name="Shen Q."/>
            <person name="Leng L."/>
            <person name="Zhang D."/>
            <person name="Chen S."/>
            <person name="Shi Y."/>
            <person name="Ning Z."/>
            <person name="Chen S."/>
        </authorList>
    </citation>
    <scope>NUCLEOTIDE SEQUENCE [LARGE SCALE GENOMIC DNA]</scope>
    <source>
        <strain evidence="4">cv. PC099</strain>
    </source>
</reference>
<dbReference type="EMBL" id="SDAM02017588">
    <property type="protein sequence ID" value="KAH6819720.1"/>
    <property type="molecule type" value="Genomic_DNA"/>
</dbReference>
<dbReference type="InterPro" id="IPR002885">
    <property type="entry name" value="PPR_rpt"/>
</dbReference>
<dbReference type="InterPro" id="IPR046960">
    <property type="entry name" value="PPR_At4g14850-like_plant"/>
</dbReference>
<dbReference type="InterPro" id="IPR046848">
    <property type="entry name" value="E_motif"/>
</dbReference>
<keyword evidence="4" id="KW-1185">Reference proteome</keyword>
<evidence type="ECO:0000313" key="3">
    <source>
        <dbReference type="EMBL" id="KAH6819720.1"/>
    </source>
</evidence>
<name>A0AAD4IR33_PERFH</name>
<protein>
    <submittedName>
        <fullName evidence="3">Tetratricopeptide repeat superfamily protein</fullName>
    </submittedName>
</protein>
<comment type="caution">
    <text evidence="3">The sequence shown here is derived from an EMBL/GenBank/DDBJ whole genome shotgun (WGS) entry which is preliminary data.</text>
</comment>
<dbReference type="Pfam" id="PF01535">
    <property type="entry name" value="PPR"/>
    <property type="match status" value="1"/>
</dbReference>
<sequence length="107" mass="11760">MNQTYLVEPGVEHYGCVVNLLGKAGYFNEAENLINSMPMKPNSAVWGALLGACRMHGNVELAEKVGEILLDLEGENSGRYTLLSNIYAKAGKWDRAEEVKALMKEEG</sequence>
<dbReference type="Gene3D" id="1.25.40.10">
    <property type="entry name" value="Tetratricopeptide repeat domain"/>
    <property type="match status" value="1"/>
</dbReference>
<gene>
    <name evidence="3" type="ORF">C2S53_020862</name>
</gene>
<organism evidence="3 4">
    <name type="scientific">Perilla frutescens var. hirtella</name>
    <name type="common">Perilla citriodora</name>
    <name type="synonym">Perilla setoyensis</name>
    <dbReference type="NCBI Taxonomy" id="608512"/>
    <lineage>
        <taxon>Eukaryota</taxon>
        <taxon>Viridiplantae</taxon>
        <taxon>Streptophyta</taxon>
        <taxon>Embryophyta</taxon>
        <taxon>Tracheophyta</taxon>
        <taxon>Spermatophyta</taxon>
        <taxon>Magnoliopsida</taxon>
        <taxon>eudicotyledons</taxon>
        <taxon>Gunneridae</taxon>
        <taxon>Pentapetalae</taxon>
        <taxon>asterids</taxon>
        <taxon>lamiids</taxon>
        <taxon>Lamiales</taxon>
        <taxon>Lamiaceae</taxon>
        <taxon>Nepetoideae</taxon>
        <taxon>Elsholtzieae</taxon>
        <taxon>Perilla</taxon>
    </lineage>
</organism>
<keyword evidence="1" id="KW-0677">Repeat</keyword>
<proteinExistence type="predicted"/>
<dbReference type="GO" id="GO:0009451">
    <property type="term" value="P:RNA modification"/>
    <property type="evidence" value="ECO:0007669"/>
    <property type="project" value="InterPro"/>
</dbReference>
<dbReference type="InterPro" id="IPR011990">
    <property type="entry name" value="TPR-like_helical_dom_sf"/>
</dbReference>
<evidence type="ECO:0000256" key="2">
    <source>
        <dbReference type="PROSITE-ProRule" id="PRU00708"/>
    </source>
</evidence>
<dbReference type="AlphaFoldDB" id="A0AAD4IR33"/>
<dbReference type="Pfam" id="PF20431">
    <property type="entry name" value="E_motif"/>
    <property type="match status" value="1"/>
</dbReference>
<dbReference type="PROSITE" id="PS51375">
    <property type="entry name" value="PPR"/>
    <property type="match status" value="1"/>
</dbReference>
<evidence type="ECO:0000256" key="1">
    <source>
        <dbReference type="ARBA" id="ARBA00022737"/>
    </source>
</evidence>
<accession>A0AAD4IR33</accession>
<dbReference type="GO" id="GO:0003723">
    <property type="term" value="F:RNA binding"/>
    <property type="evidence" value="ECO:0007669"/>
    <property type="project" value="InterPro"/>
</dbReference>
<dbReference type="PANTHER" id="PTHR47926">
    <property type="entry name" value="PENTATRICOPEPTIDE REPEAT-CONTAINING PROTEIN"/>
    <property type="match status" value="1"/>
</dbReference>
<evidence type="ECO:0000313" key="4">
    <source>
        <dbReference type="Proteomes" id="UP001190926"/>
    </source>
</evidence>
<dbReference type="Proteomes" id="UP001190926">
    <property type="component" value="Unassembled WGS sequence"/>
</dbReference>
<feature type="repeat" description="PPR" evidence="2">
    <location>
        <begin position="76"/>
        <end position="107"/>
    </location>
</feature>